<gene>
    <name evidence="2" type="ORF">PTT_15409</name>
</gene>
<protein>
    <recommendedName>
        <fullName evidence="4">Protein kinase domain-containing protein</fullName>
    </recommendedName>
</protein>
<dbReference type="Proteomes" id="UP000001067">
    <property type="component" value="Unassembled WGS sequence"/>
</dbReference>
<organism evidence="3">
    <name type="scientific">Pyrenophora teres f. teres (strain 0-1)</name>
    <name type="common">Barley net blotch fungus</name>
    <name type="synonym">Drechslera teres f. teres</name>
    <dbReference type="NCBI Taxonomy" id="861557"/>
    <lineage>
        <taxon>Eukaryota</taxon>
        <taxon>Fungi</taxon>
        <taxon>Dikarya</taxon>
        <taxon>Ascomycota</taxon>
        <taxon>Pezizomycotina</taxon>
        <taxon>Dothideomycetes</taxon>
        <taxon>Pleosporomycetidae</taxon>
        <taxon>Pleosporales</taxon>
        <taxon>Pleosporineae</taxon>
        <taxon>Pleosporaceae</taxon>
        <taxon>Pyrenophora</taxon>
    </lineage>
</organism>
<dbReference type="EMBL" id="GL536266">
    <property type="protein sequence ID" value="EFQ88634.1"/>
    <property type="molecule type" value="Genomic_DNA"/>
</dbReference>
<dbReference type="InterPro" id="IPR011009">
    <property type="entry name" value="Kinase-like_dom_sf"/>
</dbReference>
<proteinExistence type="predicted"/>
<evidence type="ECO:0008006" key="4">
    <source>
        <dbReference type="Google" id="ProtNLM"/>
    </source>
</evidence>
<dbReference type="KEGG" id="pte:PTT_15409"/>
<dbReference type="AlphaFoldDB" id="E3S060"/>
<evidence type="ECO:0000313" key="2">
    <source>
        <dbReference type="EMBL" id="EFQ88634.1"/>
    </source>
</evidence>
<feature type="compositionally biased region" description="Polar residues" evidence="1">
    <location>
        <begin position="1"/>
        <end position="15"/>
    </location>
</feature>
<dbReference type="SUPFAM" id="SSF56112">
    <property type="entry name" value="Protein kinase-like (PK-like)"/>
    <property type="match status" value="1"/>
</dbReference>
<name>E3S060_PYRTT</name>
<feature type="region of interest" description="Disordered" evidence="1">
    <location>
        <begin position="1"/>
        <end position="20"/>
    </location>
</feature>
<dbReference type="eggNOG" id="ENOG502R8A1">
    <property type="taxonomic scope" value="Eukaryota"/>
</dbReference>
<keyword evidence="3" id="KW-1185">Reference proteome</keyword>
<evidence type="ECO:0000256" key="1">
    <source>
        <dbReference type="SAM" id="MobiDB-lite"/>
    </source>
</evidence>
<evidence type="ECO:0000313" key="3">
    <source>
        <dbReference type="Proteomes" id="UP000001067"/>
    </source>
</evidence>
<dbReference type="OrthoDB" id="5979581at2759"/>
<accession>E3S060</accession>
<dbReference type="HOGENOM" id="CLU_441555_0_0_1"/>
<reference evidence="2 3" key="1">
    <citation type="journal article" date="2010" name="Genome Biol.">
        <title>A first genome assembly of the barley fungal pathogen Pyrenophora teres f. teres.</title>
        <authorList>
            <person name="Ellwood S.R."/>
            <person name="Liu Z."/>
            <person name="Syme R.A."/>
            <person name="Lai Z."/>
            <person name="Hane J.K."/>
            <person name="Keiper F."/>
            <person name="Moffat C.S."/>
            <person name="Oliver R.P."/>
            <person name="Friesen T.L."/>
        </authorList>
    </citation>
    <scope>NUCLEOTIDE SEQUENCE [LARGE SCALE GENOMIC DNA]</scope>
    <source>
        <strain evidence="2 3">0-1</strain>
    </source>
</reference>
<dbReference type="Gene3D" id="1.10.510.10">
    <property type="entry name" value="Transferase(Phosphotransferase) domain 1"/>
    <property type="match status" value="1"/>
</dbReference>
<sequence>MAYPSASTMTDPSVSTIPIPTPPTNEYRVVKKLSGPNSYSGVYLSLPRMLPEPFTPFQDNLDNVSDEANAVHAGHSEIPTDVCIRQQLPVPLGTNDADVLYNTMKYNGTSLVERKHIYRLPQLVVVKMYRHTNVLRHEVEQIEHIYLTAGNRDSMHVGSHVLHSQQDIEPSLSFAVLRPVFGHTLRQFGEACKQHSNSEIPGWFIAHIILGLIQTVDYIHGCGFIHKMINSDHIMLNLYPSHTHHSYRGYPDIQLINFSEAEFTEGQNTGRDAKQILAVVEEMIVEWSELAPFLRHELPLFDQEQVLQNPLATMLDTVRWLIKLDMHGDFLIKIVHFMLEGDATDLRDEGPFSLPPFMMRFLHSDLATADDIENALRDPTALNLPTKKEEVRRIVEDMPVAMAESSNAEIETSRIMVMEFNTKKDEFTRKINVNTWIDGLPTNIEDMSWIHGQPTGSEAELETELSIVMHSVMREIQALATELAEHRTQPYAQSFPNESIAGSEAGDAEGVAVPAFGINSAMEDMRELDPAFWDCPAAPMDNIGGLTGAEAPVRETSSEGMTEFNFHPGSMEGVQEQAQGGLFQNYLAGLEAAGGGIDRVYPAGLTDVSHGFADDELSH</sequence>